<organism evidence="8 9">
    <name type="scientific">Arthrobacter glacialis</name>
    <dbReference type="NCBI Taxonomy" id="1664"/>
    <lineage>
        <taxon>Bacteria</taxon>
        <taxon>Bacillati</taxon>
        <taxon>Actinomycetota</taxon>
        <taxon>Actinomycetes</taxon>
        <taxon>Micrococcales</taxon>
        <taxon>Micrococcaceae</taxon>
        <taxon>Arthrobacter</taxon>
    </lineage>
</organism>
<evidence type="ECO:0000256" key="4">
    <source>
        <dbReference type="ARBA" id="ARBA00022989"/>
    </source>
</evidence>
<dbReference type="EMBL" id="PPXC01000015">
    <property type="protein sequence ID" value="POH72318.1"/>
    <property type="molecule type" value="Genomic_DNA"/>
</dbReference>
<evidence type="ECO:0000256" key="6">
    <source>
        <dbReference type="SAM" id="Phobius"/>
    </source>
</evidence>
<keyword evidence="2" id="KW-1003">Cell membrane</keyword>
<dbReference type="OrthoDB" id="7596142at2"/>
<proteinExistence type="predicted"/>
<evidence type="ECO:0000313" key="9">
    <source>
        <dbReference type="Proteomes" id="UP000237061"/>
    </source>
</evidence>
<feature type="domain" description="Cardiolipin synthase N-terminal" evidence="7">
    <location>
        <begin position="27"/>
        <end position="63"/>
    </location>
</feature>
<evidence type="ECO:0000256" key="3">
    <source>
        <dbReference type="ARBA" id="ARBA00022692"/>
    </source>
</evidence>
<sequence length="125" mass="14078">MNFLETLWSIIIFFLFLSYLILLFQIVADLFRDSKLSGWMKVVWIIGLVVLPFLTALVYIIARGQGMTERSIAQVNQAQKETEEYVRRVAHTQSPAEQIAAAKALLDAGTITEGEYAQLKAKALV</sequence>
<keyword evidence="4 6" id="KW-1133">Transmembrane helix</keyword>
<evidence type="ECO:0000256" key="2">
    <source>
        <dbReference type="ARBA" id="ARBA00022475"/>
    </source>
</evidence>
<gene>
    <name evidence="8" type="ORF">CVS27_16740</name>
</gene>
<keyword evidence="9" id="KW-1185">Reference proteome</keyword>
<name>A0A2S3ZSW5_ARTGL</name>
<reference evidence="8 9" key="1">
    <citation type="submission" date="2018-01" db="EMBL/GenBank/DDBJ databases">
        <title>Arthrobacter sp. nov., from glaciers in China.</title>
        <authorList>
            <person name="Liu Q."/>
            <person name="Xin Y.-H."/>
        </authorList>
    </citation>
    <scope>NUCLEOTIDE SEQUENCE [LARGE SCALE GENOMIC DNA]</scope>
    <source>
        <strain evidence="8 9">HLT2-12-2</strain>
    </source>
</reference>
<evidence type="ECO:0000256" key="1">
    <source>
        <dbReference type="ARBA" id="ARBA00004651"/>
    </source>
</evidence>
<protein>
    <recommendedName>
        <fullName evidence="7">Cardiolipin synthase N-terminal domain-containing protein</fullName>
    </recommendedName>
</protein>
<comment type="subcellular location">
    <subcellularLocation>
        <location evidence="1">Cell membrane</location>
        <topology evidence="1">Multi-pass membrane protein</topology>
    </subcellularLocation>
</comment>
<feature type="transmembrane region" description="Helical" evidence="6">
    <location>
        <begin position="6"/>
        <end position="30"/>
    </location>
</feature>
<evidence type="ECO:0000313" key="8">
    <source>
        <dbReference type="EMBL" id="POH72318.1"/>
    </source>
</evidence>
<dbReference type="Proteomes" id="UP000237061">
    <property type="component" value="Unassembled WGS sequence"/>
</dbReference>
<dbReference type="AlphaFoldDB" id="A0A2S3ZSW5"/>
<evidence type="ECO:0000256" key="5">
    <source>
        <dbReference type="ARBA" id="ARBA00023136"/>
    </source>
</evidence>
<keyword evidence="3 6" id="KW-0812">Transmembrane</keyword>
<keyword evidence="5 6" id="KW-0472">Membrane</keyword>
<dbReference type="Pfam" id="PF13396">
    <property type="entry name" value="PLDc_N"/>
    <property type="match status" value="1"/>
</dbReference>
<comment type="caution">
    <text evidence="8">The sequence shown here is derived from an EMBL/GenBank/DDBJ whole genome shotgun (WGS) entry which is preliminary data.</text>
</comment>
<evidence type="ECO:0000259" key="7">
    <source>
        <dbReference type="Pfam" id="PF13396"/>
    </source>
</evidence>
<dbReference type="RefSeq" id="WP_103466979.1">
    <property type="nucleotide sequence ID" value="NZ_PPXB01000008.1"/>
</dbReference>
<feature type="transmembrane region" description="Helical" evidence="6">
    <location>
        <begin position="42"/>
        <end position="62"/>
    </location>
</feature>
<dbReference type="InterPro" id="IPR027379">
    <property type="entry name" value="CLS_N"/>
</dbReference>
<accession>A0A2S3ZSW5</accession>